<evidence type="ECO:0000256" key="1">
    <source>
        <dbReference type="ARBA" id="ARBA00022491"/>
    </source>
</evidence>
<dbReference type="PANTHER" id="PTHR30204">
    <property type="entry name" value="REDOX-CYCLING DRUG-SENSING TRANSCRIPTIONAL ACTIVATOR SOXR"/>
    <property type="match status" value="1"/>
</dbReference>
<comment type="caution">
    <text evidence="6">The sequence shown here is derived from an EMBL/GenBank/DDBJ whole genome shotgun (WGS) entry which is preliminary data.</text>
</comment>
<evidence type="ECO:0000313" key="6">
    <source>
        <dbReference type="EMBL" id="TDA22137.1"/>
    </source>
</evidence>
<sequence length="128" mass="15258">MYRIGEFSKITDLTTQTLRYYDSEKILSPSYRNEGNGYRYYSADDIETAQYISLLRKFNFSIMEIKDVLSNMRTQEDFNDFINEKIVLTESLIMQHKSVIDEMKSYLSLRPLEKKEVENMKYKSTSQN</sequence>
<evidence type="ECO:0000259" key="5">
    <source>
        <dbReference type="PROSITE" id="PS50937"/>
    </source>
</evidence>
<evidence type="ECO:0000256" key="4">
    <source>
        <dbReference type="ARBA" id="ARBA00023163"/>
    </source>
</evidence>
<keyword evidence="4" id="KW-0804">Transcription</keyword>
<evidence type="ECO:0000256" key="2">
    <source>
        <dbReference type="ARBA" id="ARBA00023015"/>
    </source>
</evidence>
<dbReference type="AlphaFoldDB" id="A0A4R4FEX9"/>
<dbReference type="Pfam" id="PF13411">
    <property type="entry name" value="MerR_1"/>
    <property type="match status" value="1"/>
</dbReference>
<dbReference type="EMBL" id="SMMX01000005">
    <property type="protein sequence ID" value="TDA22137.1"/>
    <property type="molecule type" value="Genomic_DNA"/>
</dbReference>
<dbReference type="InterPro" id="IPR047057">
    <property type="entry name" value="MerR_fam"/>
</dbReference>
<protein>
    <submittedName>
        <fullName evidence="6">MerR family transcriptional regulator</fullName>
    </submittedName>
</protein>
<gene>
    <name evidence="6" type="ORF">E1963_07840</name>
</gene>
<dbReference type="RefSeq" id="WP_132276899.1">
    <property type="nucleotide sequence ID" value="NZ_JAOBST010000010.1"/>
</dbReference>
<proteinExistence type="predicted"/>
<keyword evidence="7" id="KW-1185">Reference proteome</keyword>
<dbReference type="PROSITE" id="PS50937">
    <property type="entry name" value="HTH_MERR_2"/>
    <property type="match status" value="1"/>
</dbReference>
<dbReference type="GO" id="GO:0003700">
    <property type="term" value="F:DNA-binding transcription factor activity"/>
    <property type="evidence" value="ECO:0007669"/>
    <property type="project" value="InterPro"/>
</dbReference>
<keyword evidence="1" id="KW-0678">Repressor</keyword>
<accession>A0A4R4FEX9</accession>
<dbReference type="PANTHER" id="PTHR30204:SF69">
    <property type="entry name" value="MERR-FAMILY TRANSCRIPTIONAL REGULATOR"/>
    <property type="match status" value="1"/>
</dbReference>
<keyword evidence="2" id="KW-0805">Transcription regulation</keyword>
<feature type="domain" description="HTH merR-type" evidence="5">
    <location>
        <begin position="1"/>
        <end position="71"/>
    </location>
</feature>
<organism evidence="6 7">
    <name type="scientific">Extibacter muris</name>
    <dbReference type="NCBI Taxonomy" id="1796622"/>
    <lineage>
        <taxon>Bacteria</taxon>
        <taxon>Bacillati</taxon>
        <taxon>Bacillota</taxon>
        <taxon>Clostridia</taxon>
        <taxon>Lachnospirales</taxon>
        <taxon>Lachnospiraceae</taxon>
        <taxon>Extibacter</taxon>
    </lineage>
</organism>
<evidence type="ECO:0000256" key="3">
    <source>
        <dbReference type="ARBA" id="ARBA00023125"/>
    </source>
</evidence>
<dbReference type="SMART" id="SM00422">
    <property type="entry name" value="HTH_MERR"/>
    <property type="match status" value="1"/>
</dbReference>
<reference evidence="6 7" key="1">
    <citation type="journal article" date="2016" name="Nat. Microbiol.">
        <title>The Mouse Intestinal Bacterial Collection (miBC) provides host-specific insight into cultured diversity and functional potential of the gut microbiota.</title>
        <authorList>
            <person name="Lagkouvardos I."/>
            <person name="Pukall R."/>
            <person name="Abt B."/>
            <person name="Foesel B.U."/>
            <person name="Meier-Kolthoff J.P."/>
            <person name="Kumar N."/>
            <person name="Bresciani A."/>
            <person name="Martinez I."/>
            <person name="Just S."/>
            <person name="Ziegler C."/>
            <person name="Brugiroux S."/>
            <person name="Garzetti D."/>
            <person name="Wenning M."/>
            <person name="Bui T.P."/>
            <person name="Wang J."/>
            <person name="Hugenholtz F."/>
            <person name="Plugge C.M."/>
            <person name="Peterson D.A."/>
            <person name="Hornef M.W."/>
            <person name="Baines J.F."/>
            <person name="Smidt H."/>
            <person name="Walter J."/>
            <person name="Kristiansen K."/>
            <person name="Nielsen H.B."/>
            <person name="Haller D."/>
            <person name="Overmann J."/>
            <person name="Stecher B."/>
            <person name="Clavel T."/>
        </authorList>
    </citation>
    <scope>NUCLEOTIDE SEQUENCE [LARGE SCALE GENOMIC DNA]</scope>
    <source>
        <strain evidence="6 7">DSM 28560</strain>
    </source>
</reference>
<dbReference type="Gene3D" id="1.10.1660.10">
    <property type="match status" value="1"/>
</dbReference>
<dbReference type="Proteomes" id="UP000295710">
    <property type="component" value="Unassembled WGS sequence"/>
</dbReference>
<name>A0A4R4FEX9_9FIRM</name>
<dbReference type="InterPro" id="IPR000551">
    <property type="entry name" value="MerR-type_HTH_dom"/>
</dbReference>
<evidence type="ECO:0000313" key="7">
    <source>
        <dbReference type="Proteomes" id="UP000295710"/>
    </source>
</evidence>
<dbReference type="InterPro" id="IPR009061">
    <property type="entry name" value="DNA-bd_dom_put_sf"/>
</dbReference>
<keyword evidence="3" id="KW-0238">DNA-binding</keyword>
<dbReference type="SUPFAM" id="SSF46955">
    <property type="entry name" value="Putative DNA-binding domain"/>
    <property type="match status" value="1"/>
</dbReference>
<dbReference type="GO" id="GO:0003677">
    <property type="term" value="F:DNA binding"/>
    <property type="evidence" value="ECO:0007669"/>
    <property type="project" value="UniProtKB-KW"/>
</dbReference>